<dbReference type="HOGENOM" id="CLU_3034620_0_0_1"/>
<dbReference type="OrthoDB" id="8070503at2759"/>
<name>B4NTF9_DROSI</name>
<organism evidence="1 2">
    <name type="scientific">Drosophila simulans</name>
    <name type="common">Fruit fly</name>
    <dbReference type="NCBI Taxonomy" id="7240"/>
    <lineage>
        <taxon>Eukaryota</taxon>
        <taxon>Metazoa</taxon>
        <taxon>Ecdysozoa</taxon>
        <taxon>Arthropoda</taxon>
        <taxon>Hexapoda</taxon>
        <taxon>Insecta</taxon>
        <taxon>Pterygota</taxon>
        <taxon>Neoptera</taxon>
        <taxon>Endopterygota</taxon>
        <taxon>Diptera</taxon>
        <taxon>Brachycera</taxon>
        <taxon>Muscomorpha</taxon>
        <taxon>Ephydroidea</taxon>
        <taxon>Drosophilidae</taxon>
        <taxon>Drosophila</taxon>
        <taxon>Sophophora</taxon>
    </lineage>
</organism>
<reference evidence="1 2" key="1">
    <citation type="journal article" date="2007" name="Nature">
        <title>Evolution of genes and genomes on the Drosophila phylogeny.</title>
        <authorList>
            <consortium name="Drosophila 12 Genomes Consortium"/>
            <person name="Clark A.G."/>
            <person name="Eisen M.B."/>
            <person name="Smith D.R."/>
            <person name="Bergman C.M."/>
            <person name="Oliver B."/>
            <person name="Markow T.A."/>
            <person name="Kaufman T.C."/>
            <person name="Kellis M."/>
            <person name="Gelbart W."/>
            <person name="Iyer V.N."/>
            <person name="Pollard D.A."/>
            <person name="Sackton T.B."/>
            <person name="Larracuente A.M."/>
            <person name="Singh N.D."/>
            <person name="Abad J.P."/>
            <person name="Abt D.N."/>
            <person name="Adryan B."/>
            <person name="Aguade M."/>
            <person name="Akashi H."/>
            <person name="Anderson W.W."/>
            <person name="Aquadro C.F."/>
            <person name="Ardell D.H."/>
            <person name="Arguello R."/>
            <person name="Artieri C.G."/>
            <person name="Barbash D.A."/>
            <person name="Barker D."/>
            <person name="Barsanti P."/>
            <person name="Batterham P."/>
            <person name="Batzoglou S."/>
            <person name="Begun D."/>
            <person name="Bhutkar A."/>
            <person name="Blanco E."/>
            <person name="Bosak S.A."/>
            <person name="Bradley R.K."/>
            <person name="Brand A.D."/>
            <person name="Brent M.R."/>
            <person name="Brooks A.N."/>
            <person name="Brown R.H."/>
            <person name="Butlin R.K."/>
            <person name="Caggese C."/>
            <person name="Calvi B.R."/>
            <person name="Bernardo de Carvalho A."/>
            <person name="Caspi A."/>
            <person name="Castrezana S."/>
            <person name="Celniker S.E."/>
            <person name="Chang J.L."/>
            <person name="Chapple C."/>
            <person name="Chatterji S."/>
            <person name="Chinwalla A."/>
            <person name="Civetta A."/>
            <person name="Clifton S.W."/>
            <person name="Comeron J.M."/>
            <person name="Costello J.C."/>
            <person name="Coyne J.A."/>
            <person name="Daub J."/>
            <person name="David R.G."/>
            <person name="Delcher A.L."/>
            <person name="Delehaunty K."/>
            <person name="Do C.B."/>
            <person name="Ebling H."/>
            <person name="Edwards K."/>
            <person name="Eickbush T."/>
            <person name="Evans J.D."/>
            <person name="Filipski A."/>
            <person name="Findeiss S."/>
            <person name="Freyhult E."/>
            <person name="Fulton L."/>
            <person name="Fulton R."/>
            <person name="Garcia A.C."/>
            <person name="Gardiner A."/>
            <person name="Garfield D.A."/>
            <person name="Garvin B.E."/>
            <person name="Gibson G."/>
            <person name="Gilbert D."/>
            <person name="Gnerre S."/>
            <person name="Godfrey J."/>
            <person name="Good R."/>
            <person name="Gotea V."/>
            <person name="Gravely B."/>
            <person name="Greenberg A.J."/>
            <person name="Griffiths-Jones S."/>
            <person name="Gross S."/>
            <person name="Guigo R."/>
            <person name="Gustafson E.A."/>
            <person name="Haerty W."/>
            <person name="Hahn M.W."/>
            <person name="Halligan D.L."/>
            <person name="Halpern A.L."/>
            <person name="Halter G.M."/>
            <person name="Han M.V."/>
            <person name="Heger A."/>
            <person name="Hillier L."/>
            <person name="Hinrichs A.S."/>
            <person name="Holmes I."/>
            <person name="Hoskins R.A."/>
            <person name="Hubisz M.J."/>
            <person name="Hultmark D."/>
            <person name="Huntley M.A."/>
            <person name="Jaffe D.B."/>
            <person name="Jagadeeshan S."/>
            <person name="Jeck W.R."/>
            <person name="Johnson J."/>
            <person name="Jones C.D."/>
            <person name="Jordan W.C."/>
            <person name="Karpen G.H."/>
            <person name="Kataoka E."/>
            <person name="Keightley P.D."/>
            <person name="Kheradpour P."/>
            <person name="Kirkness E.F."/>
            <person name="Koerich L.B."/>
            <person name="Kristiansen K."/>
            <person name="Kudrna D."/>
            <person name="Kulathinal R.J."/>
            <person name="Kumar S."/>
            <person name="Kwok R."/>
            <person name="Lander E."/>
            <person name="Langley C.H."/>
            <person name="Lapoint R."/>
            <person name="Lazzaro B.P."/>
            <person name="Lee S.J."/>
            <person name="Levesque L."/>
            <person name="Li R."/>
            <person name="Lin C.F."/>
            <person name="Lin M.F."/>
            <person name="Lindblad-Toh K."/>
            <person name="Llopart A."/>
            <person name="Long M."/>
            <person name="Low L."/>
            <person name="Lozovsky E."/>
            <person name="Lu J."/>
            <person name="Luo M."/>
            <person name="Machado C.A."/>
            <person name="Makalowski W."/>
            <person name="Marzo M."/>
            <person name="Matsuda M."/>
            <person name="Matzkin L."/>
            <person name="McAllister B."/>
            <person name="McBride C.S."/>
            <person name="McKernan B."/>
            <person name="McKernan K."/>
            <person name="Mendez-Lago M."/>
            <person name="Minx P."/>
            <person name="Mollenhauer M.U."/>
            <person name="Montooth K."/>
            <person name="Mount S.M."/>
            <person name="Mu X."/>
            <person name="Myers E."/>
            <person name="Negre B."/>
            <person name="Newfeld S."/>
            <person name="Nielsen R."/>
            <person name="Noor M.A."/>
            <person name="O'Grady P."/>
            <person name="Pachter L."/>
            <person name="Papaceit M."/>
            <person name="Parisi M.J."/>
            <person name="Parisi M."/>
            <person name="Parts L."/>
            <person name="Pedersen J.S."/>
            <person name="Pesole G."/>
            <person name="Phillippy A.M."/>
            <person name="Ponting C.P."/>
            <person name="Pop M."/>
            <person name="Porcelli D."/>
            <person name="Powell J.R."/>
            <person name="Prohaska S."/>
            <person name="Pruitt K."/>
            <person name="Puig M."/>
            <person name="Quesneville H."/>
            <person name="Ram K.R."/>
            <person name="Rand D."/>
            <person name="Rasmussen M.D."/>
            <person name="Reed L.K."/>
            <person name="Reenan R."/>
            <person name="Reily A."/>
            <person name="Remington K.A."/>
            <person name="Rieger T.T."/>
            <person name="Ritchie M.G."/>
            <person name="Robin C."/>
            <person name="Rogers Y.H."/>
            <person name="Rohde C."/>
            <person name="Rozas J."/>
            <person name="Rubenfield M.J."/>
            <person name="Ruiz A."/>
            <person name="Russo S."/>
            <person name="Salzberg S.L."/>
            <person name="Sanchez-Gracia A."/>
            <person name="Saranga D.J."/>
            <person name="Sato H."/>
            <person name="Schaeffer S.W."/>
            <person name="Schatz M.C."/>
            <person name="Schlenke T."/>
            <person name="Schwartz R."/>
            <person name="Segarra C."/>
            <person name="Singh R.S."/>
            <person name="Sirot L."/>
            <person name="Sirota M."/>
            <person name="Sisneros N.B."/>
            <person name="Smith C.D."/>
            <person name="Smith T.F."/>
            <person name="Spieth J."/>
            <person name="Stage D.E."/>
            <person name="Stark A."/>
            <person name="Stephan W."/>
            <person name="Strausberg R.L."/>
            <person name="Strempel S."/>
            <person name="Sturgill D."/>
            <person name="Sutton G."/>
            <person name="Sutton G.G."/>
            <person name="Tao W."/>
            <person name="Teichmann S."/>
            <person name="Tobari Y.N."/>
            <person name="Tomimura Y."/>
            <person name="Tsolas J.M."/>
            <person name="Valente V.L."/>
            <person name="Venter E."/>
            <person name="Venter J.C."/>
            <person name="Vicario S."/>
            <person name="Vieira F.G."/>
            <person name="Vilella A.J."/>
            <person name="Villasante A."/>
            <person name="Walenz B."/>
            <person name="Wang J."/>
            <person name="Wasserman M."/>
            <person name="Watts T."/>
            <person name="Wilson D."/>
            <person name="Wilson R.K."/>
            <person name="Wing R.A."/>
            <person name="Wolfner M.F."/>
            <person name="Wong A."/>
            <person name="Wong G.K."/>
            <person name="Wu C.I."/>
            <person name="Wu G."/>
            <person name="Yamamoto D."/>
            <person name="Yang H.P."/>
            <person name="Yang S.P."/>
            <person name="Yorke J.A."/>
            <person name="Yoshida K."/>
            <person name="Zdobnov E."/>
            <person name="Zhang P."/>
            <person name="Zhang Y."/>
            <person name="Zimin A.V."/>
            <person name="Baldwin J."/>
            <person name="Abdouelleil A."/>
            <person name="Abdulkadir J."/>
            <person name="Abebe A."/>
            <person name="Abera B."/>
            <person name="Abreu J."/>
            <person name="Acer S.C."/>
            <person name="Aftuck L."/>
            <person name="Alexander A."/>
            <person name="An P."/>
            <person name="Anderson E."/>
            <person name="Anderson S."/>
            <person name="Arachi H."/>
            <person name="Azer M."/>
            <person name="Bachantsang P."/>
            <person name="Barry A."/>
            <person name="Bayul T."/>
            <person name="Berlin A."/>
            <person name="Bessette D."/>
            <person name="Bloom T."/>
            <person name="Blye J."/>
            <person name="Boguslavskiy L."/>
            <person name="Bonnet C."/>
            <person name="Boukhgalter B."/>
            <person name="Bourzgui I."/>
            <person name="Brown A."/>
            <person name="Cahill P."/>
            <person name="Channer S."/>
            <person name="Cheshatsang Y."/>
            <person name="Chuda L."/>
            <person name="Citroen M."/>
            <person name="Collymore A."/>
            <person name="Cooke P."/>
            <person name="Costello M."/>
            <person name="D'Aco K."/>
            <person name="Daza R."/>
            <person name="De Haan G."/>
            <person name="DeGray S."/>
            <person name="DeMaso C."/>
            <person name="Dhargay N."/>
            <person name="Dooley K."/>
            <person name="Dooley E."/>
            <person name="Doricent M."/>
            <person name="Dorje P."/>
            <person name="Dorjee K."/>
            <person name="Dupes A."/>
            <person name="Elong R."/>
            <person name="Falk J."/>
            <person name="Farina A."/>
            <person name="Faro S."/>
            <person name="Ferguson D."/>
            <person name="Fisher S."/>
            <person name="Foley C.D."/>
            <person name="Franke A."/>
            <person name="Friedrich D."/>
            <person name="Gadbois L."/>
            <person name="Gearin G."/>
            <person name="Gearin C.R."/>
            <person name="Giannoukos G."/>
            <person name="Goode T."/>
            <person name="Graham J."/>
            <person name="Grandbois E."/>
            <person name="Grewal S."/>
            <person name="Gyaltsen K."/>
            <person name="Hafez N."/>
            <person name="Hagos B."/>
            <person name="Hall J."/>
            <person name="Henson C."/>
            <person name="Hollinger A."/>
            <person name="Honan T."/>
            <person name="Huard M.D."/>
            <person name="Hughes L."/>
            <person name="Hurhula B."/>
            <person name="Husby M.E."/>
            <person name="Kamat A."/>
            <person name="Kanga B."/>
            <person name="Kashin S."/>
            <person name="Khazanovich D."/>
            <person name="Kisner P."/>
            <person name="Lance K."/>
            <person name="Lara M."/>
            <person name="Lee W."/>
            <person name="Lennon N."/>
            <person name="Letendre F."/>
            <person name="LeVine R."/>
            <person name="Lipovsky A."/>
            <person name="Liu X."/>
            <person name="Liu J."/>
            <person name="Liu S."/>
            <person name="Lokyitsang T."/>
            <person name="Lokyitsang Y."/>
            <person name="Lubonja R."/>
            <person name="Lui A."/>
            <person name="MacDonald P."/>
            <person name="Magnisalis V."/>
            <person name="Maru K."/>
            <person name="Matthews C."/>
            <person name="McCusker W."/>
            <person name="McDonough S."/>
            <person name="Mehta T."/>
            <person name="Meldrim J."/>
            <person name="Meneus L."/>
            <person name="Mihai O."/>
            <person name="Mihalev A."/>
            <person name="Mihova T."/>
            <person name="Mittelman R."/>
            <person name="Mlenga V."/>
            <person name="Montmayeur A."/>
            <person name="Mulrain L."/>
            <person name="Navidi A."/>
            <person name="Naylor J."/>
            <person name="Negash T."/>
            <person name="Nguyen T."/>
            <person name="Nguyen N."/>
            <person name="Nicol R."/>
            <person name="Norbu C."/>
            <person name="Norbu N."/>
            <person name="Novod N."/>
            <person name="O'Neill B."/>
            <person name="Osman S."/>
            <person name="Markiewicz E."/>
            <person name="Oyono O.L."/>
            <person name="Patti C."/>
            <person name="Phunkhang P."/>
            <person name="Pierre F."/>
            <person name="Priest M."/>
            <person name="Raghuraman S."/>
            <person name="Rege F."/>
            <person name="Reyes R."/>
            <person name="Rise C."/>
            <person name="Rogov P."/>
            <person name="Ross K."/>
            <person name="Ryan E."/>
            <person name="Settipalli S."/>
            <person name="Shea T."/>
            <person name="Sherpa N."/>
            <person name="Shi L."/>
            <person name="Shih D."/>
            <person name="Sparrow T."/>
            <person name="Spaulding J."/>
            <person name="Stalker J."/>
            <person name="Stange-Thomann N."/>
            <person name="Stavropoulos S."/>
            <person name="Stone C."/>
            <person name="Strader C."/>
            <person name="Tesfaye S."/>
            <person name="Thomson T."/>
            <person name="Thoulutsang Y."/>
            <person name="Thoulutsang D."/>
            <person name="Topham K."/>
            <person name="Topping I."/>
            <person name="Tsamla T."/>
            <person name="Vassiliev H."/>
            <person name="Vo A."/>
            <person name="Wangchuk T."/>
            <person name="Wangdi T."/>
            <person name="Weiand M."/>
            <person name="Wilkinson J."/>
            <person name="Wilson A."/>
            <person name="Yadav S."/>
            <person name="Young G."/>
            <person name="Yu Q."/>
            <person name="Zembek L."/>
            <person name="Zhong D."/>
            <person name="Zimmer A."/>
            <person name="Zwirko Z."/>
            <person name="Jaffe D.B."/>
            <person name="Alvarez P."/>
            <person name="Brockman W."/>
            <person name="Butler J."/>
            <person name="Chin C."/>
            <person name="Gnerre S."/>
            <person name="Grabherr M."/>
            <person name="Kleber M."/>
            <person name="Mauceli E."/>
            <person name="MacCallum I."/>
        </authorList>
    </citation>
    <scope>NUCLEOTIDE SEQUENCE [LARGE SCALE GENOMIC DNA]</scope>
    <source>
        <strain evidence="2">white501</strain>
    </source>
</reference>
<dbReference type="Proteomes" id="UP000000304">
    <property type="component" value="Unassembled WGS sequence"/>
</dbReference>
<dbReference type="GO" id="GO:0005814">
    <property type="term" value="C:centriole"/>
    <property type="evidence" value="ECO:0007669"/>
    <property type="project" value="EnsemblMetazoa"/>
</dbReference>
<evidence type="ECO:0000313" key="2">
    <source>
        <dbReference type="Proteomes" id="UP000000304"/>
    </source>
</evidence>
<dbReference type="STRING" id="7240.B4NTF9"/>
<proteinExistence type="predicted"/>
<dbReference type="GO" id="GO:0007099">
    <property type="term" value="P:centriole replication"/>
    <property type="evidence" value="ECO:0007669"/>
    <property type="project" value="EnsemblMetazoa"/>
</dbReference>
<dbReference type="AlphaFoldDB" id="B4NTF9"/>
<evidence type="ECO:0000313" key="1">
    <source>
        <dbReference type="EMBL" id="EDX15849.1"/>
    </source>
</evidence>
<dbReference type="Bgee" id="FBgn0192562">
    <property type="expression patterns" value="Expressed in embryo and 3 other cell types or tissues"/>
</dbReference>
<keyword evidence="2" id="KW-1185">Reference proteome</keyword>
<accession>B4NTF9</accession>
<dbReference type="GO" id="GO:0007288">
    <property type="term" value="P:sperm axoneme assembly"/>
    <property type="evidence" value="ECO:0007669"/>
    <property type="project" value="EnsemblMetazoa"/>
</dbReference>
<dbReference type="GO" id="GO:0032053">
    <property type="term" value="P:ciliary basal body organization"/>
    <property type="evidence" value="ECO:0007669"/>
    <property type="project" value="EnsemblMetazoa"/>
</dbReference>
<protein>
    <submittedName>
        <fullName evidence="1">GD17959</fullName>
    </submittedName>
</protein>
<dbReference type="EMBL" id="CH983059">
    <property type="protein sequence ID" value="EDX15849.1"/>
    <property type="molecule type" value="Genomic_DNA"/>
</dbReference>
<dbReference type="GO" id="GO:0036064">
    <property type="term" value="C:ciliary basal body"/>
    <property type="evidence" value="ECO:0007669"/>
    <property type="project" value="EnsemblMetazoa"/>
</dbReference>
<sequence>MALQLKVNGKFGANLRRTIGPLDDPEQVRKDLESELRITRLKQVTWPLGSEPIAQ</sequence>
<dbReference type="GO" id="GO:0048666">
    <property type="term" value="P:neuron development"/>
    <property type="evidence" value="ECO:0007669"/>
    <property type="project" value="EnsemblMetazoa"/>
</dbReference>
<gene>
    <name evidence="1" type="primary">Dsim\GD17959</name>
    <name evidence="1" type="ORF">Dsim_GD17959</name>
</gene>